<name>A0A454TLL0_9RALS</name>
<sequence>MSSYRETIKPVRNNMRKFDYHSVLTAASNYLIETDALGPDRERAARLPWVAERIAVWALRDEPSMYRHTRMSQNDLRTCINQAWKAIDESDVWRKNGVPLGLFMRRVLLAQVPHQQNRGMGAFARQIDLLGRLKPNSRLRQVIENHVGMRAEVYLQVAMFLWLKASAGIGDVFEPAYLETLTRAFGTEAMQSFWRTVITPRHVAGRALKDFDEDEWFQPNVLYRFPFVELQGRLYFWGAPCLHRHIEYAFSDIVANAKDKAAKQAFEDAFEAYVGESLKRGGFPVLSEDEVRRRFQVVGACNDFLVIEDNATILFEVKNKSLSLDLPASASVNRYKTKFKETLLKANTQLANVAFHVRKVPEFANKPIHRVIVTYGDLMLGRSDYLFPDEGDASDPVLILSIDELDHLVEAVRLKHCTMGEFFADFLARNNEPAQALFAPGQLLADAPYQLNQAPTHLVAIFEAILNPITERFEKLGAQNAAQAA</sequence>
<dbReference type="EMBL" id="RJTL01000038">
    <property type="protein sequence ID" value="RNM03010.1"/>
    <property type="molecule type" value="Genomic_DNA"/>
</dbReference>
<accession>A0A454TLL0</accession>
<comment type="caution">
    <text evidence="1">The sequence shown here is derived from an EMBL/GenBank/DDBJ whole genome shotgun (WGS) entry which is preliminary data.</text>
</comment>
<proteinExistence type="predicted"/>
<dbReference type="Proteomes" id="UP000271222">
    <property type="component" value="Unassembled WGS sequence"/>
</dbReference>
<gene>
    <name evidence="1" type="ORF">EGA29_19755</name>
</gene>
<dbReference type="RefSeq" id="WP_123203727.1">
    <property type="nucleotide sequence ID" value="NZ_RJTL01000038.1"/>
</dbReference>
<organism evidence="1 2">
    <name type="scientific">Ralstonia pseudosolanacearum</name>
    <dbReference type="NCBI Taxonomy" id="1310165"/>
    <lineage>
        <taxon>Bacteria</taxon>
        <taxon>Pseudomonadati</taxon>
        <taxon>Pseudomonadota</taxon>
        <taxon>Betaproteobacteria</taxon>
        <taxon>Burkholderiales</taxon>
        <taxon>Burkholderiaceae</taxon>
        <taxon>Ralstonia</taxon>
        <taxon>Ralstonia solanacearum species complex</taxon>
    </lineage>
</organism>
<protein>
    <submittedName>
        <fullName evidence="1">Uncharacterized protein</fullName>
    </submittedName>
</protein>
<dbReference type="OrthoDB" id="9004387at2"/>
<evidence type="ECO:0000313" key="2">
    <source>
        <dbReference type="Proteomes" id="UP000271222"/>
    </source>
</evidence>
<dbReference type="AlphaFoldDB" id="A0A454TLL0"/>
<reference evidence="1 2" key="1">
    <citation type="submission" date="2018-10" db="EMBL/GenBank/DDBJ databases">
        <title>Draft Genome Sequence of Ralstonia pseudosolanacearum (R. solanacearum phylotype I) Strain Tg03 Isolated from Luffa cylindrica in China.</title>
        <authorList>
            <person name="Yuan G.-Q."/>
            <person name="Li Q.-Q."/>
            <person name="Zhang Y.-W."/>
        </authorList>
    </citation>
    <scope>NUCLEOTIDE SEQUENCE [LARGE SCALE GENOMIC DNA]</scope>
    <source>
        <strain evidence="1 2">Tg03</strain>
    </source>
</reference>
<evidence type="ECO:0000313" key="1">
    <source>
        <dbReference type="EMBL" id="RNM03010.1"/>
    </source>
</evidence>